<feature type="signal peptide" evidence="1">
    <location>
        <begin position="1"/>
        <end position="20"/>
    </location>
</feature>
<dbReference type="Proteomes" id="UP001285908">
    <property type="component" value="Unassembled WGS sequence"/>
</dbReference>
<evidence type="ECO:0000313" key="2">
    <source>
        <dbReference type="EMBL" id="KAK3490524.1"/>
    </source>
</evidence>
<dbReference type="GeneID" id="87876610"/>
<evidence type="ECO:0000256" key="1">
    <source>
        <dbReference type="SAM" id="SignalP"/>
    </source>
</evidence>
<comment type="caution">
    <text evidence="2">The sequence shown here is derived from an EMBL/GenBank/DDBJ whole genome shotgun (WGS) entry which is preliminary data.</text>
</comment>
<evidence type="ECO:0000313" key="3">
    <source>
        <dbReference type="Proteomes" id="UP001285908"/>
    </source>
</evidence>
<dbReference type="AlphaFoldDB" id="A0AAJ0I5P7"/>
<dbReference type="RefSeq" id="XP_062691707.1">
    <property type="nucleotide sequence ID" value="XM_062838988.1"/>
</dbReference>
<gene>
    <name evidence="2" type="ORF">B0T23DRAFT_405360</name>
</gene>
<keyword evidence="3" id="KW-1185">Reference proteome</keyword>
<keyword evidence="1" id="KW-0732">Signal</keyword>
<sequence>MGVSAILYFTAIFAATLIAGYQSLCTKELSSTVHNWHPGSTSDWGRPLKMGSVHHRVRRDGNREQHGTSPVFVPISGNGTRLFSFIFPFCPLPLPLHCPAKSDFLWTHTHHMVVSVMRQRHLNRDFILDLLRIGQSSERTRKFAGSIPGHCGVCLARLWLASRLLLHNAQRSLSGLPW</sequence>
<name>A0AAJ0I5P7_9PEZI</name>
<proteinExistence type="predicted"/>
<feature type="chain" id="PRO_5042538670" description="Questionable protein" evidence="1">
    <location>
        <begin position="21"/>
        <end position="178"/>
    </location>
</feature>
<reference evidence="2 3" key="1">
    <citation type="journal article" date="2023" name="Mol. Phylogenet. Evol.">
        <title>Genome-scale phylogeny and comparative genomics of the fungal order Sordariales.</title>
        <authorList>
            <person name="Hensen N."/>
            <person name="Bonometti L."/>
            <person name="Westerberg I."/>
            <person name="Brannstrom I.O."/>
            <person name="Guillou S."/>
            <person name="Cros-Aarteil S."/>
            <person name="Calhoun S."/>
            <person name="Haridas S."/>
            <person name="Kuo A."/>
            <person name="Mondo S."/>
            <person name="Pangilinan J."/>
            <person name="Riley R."/>
            <person name="LaButti K."/>
            <person name="Andreopoulos B."/>
            <person name="Lipzen A."/>
            <person name="Chen C."/>
            <person name="Yan M."/>
            <person name="Daum C."/>
            <person name="Ng V."/>
            <person name="Clum A."/>
            <person name="Steindorff A."/>
            <person name="Ohm R.A."/>
            <person name="Martin F."/>
            <person name="Silar P."/>
            <person name="Natvig D.O."/>
            <person name="Lalanne C."/>
            <person name="Gautier V."/>
            <person name="Ament-Velasquez S.L."/>
            <person name="Kruys A."/>
            <person name="Hutchinson M.I."/>
            <person name="Powell A.J."/>
            <person name="Barry K."/>
            <person name="Miller A.N."/>
            <person name="Grigoriev I.V."/>
            <person name="Debuchy R."/>
            <person name="Gladieux P."/>
            <person name="Hiltunen Thoren M."/>
            <person name="Johannesson H."/>
        </authorList>
    </citation>
    <scope>NUCLEOTIDE SEQUENCE [LARGE SCALE GENOMIC DNA]</scope>
    <source>
        <strain evidence="2 3">FGSC 10403</strain>
    </source>
</reference>
<protein>
    <recommendedName>
        <fullName evidence="4">Questionable protein</fullName>
    </recommendedName>
</protein>
<dbReference type="EMBL" id="JAULSX010000005">
    <property type="protein sequence ID" value="KAK3490524.1"/>
    <property type="molecule type" value="Genomic_DNA"/>
</dbReference>
<organism evidence="2 3">
    <name type="scientific">Neurospora hispaniola</name>
    <dbReference type="NCBI Taxonomy" id="588809"/>
    <lineage>
        <taxon>Eukaryota</taxon>
        <taxon>Fungi</taxon>
        <taxon>Dikarya</taxon>
        <taxon>Ascomycota</taxon>
        <taxon>Pezizomycotina</taxon>
        <taxon>Sordariomycetes</taxon>
        <taxon>Sordariomycetidae</taxon>
        <taxon>Sordariales</taxon>
        <taxon>Sordariaceae</taxon>
        <taxon>Neurospora</taxon>
    </lineage>
</organism>
<evidence type="ECO:0008006" key="4">
    <source>
        <dbReference type="Google" id="ProtNLM"/>
    </source>
</evidence>
<accession>A0AAJ0I5P7</accession>